<reference evidence="4" key="2">
    <citation type="journal article" date="2020" name="Nat. Commun.">
        <title>Large-scale genome sequencing of mycorrhizal fungi provides insights into the early evolution of symbiotic traits.</title>
        <authorList>
            <person name="Miyauchi S."/>
            <person name="Kiss E."/>
            <person name="Kuo A."/>
            <person name="Drula E."/>
            <person name="Kohler A."/>
            <person name="Sanchez-Garcia M."/>
            <person name="Morin E."/>
            <person name="Andreopoulos B."/>
            <person name="Barry K.W."/>
            <person name="Bonito G."/>
            <person name="Buee M."/>
            <person name="Carver A."/>
            <person name="Chen C."/>
            <person name="Cichocki N."/>
            <person name="Clum A."/>
            <person name="Culley D."/>
            <person name="Crous P.W."/>
            <person name="Fauchery L."/>
            <person name="Girlanda M."/>
            <person name="Hayes R.D."/>
            <person name="Keri Z."/>
            <person name="LaButti K."/>
            <person name="Lipzen A."/>
            <person name="Lombard V."/>
            <person name="Magnuson J."/>
            <person name="Maillard F."/>
            <person name="Murat C."/>
            <person name="Nolan M."/>
            <person name="Ohm R.A."/>
            <person name="Pangilinan J."/>
            <person name="Pereira M.F."/>
            <person name="Perotto S."/>
            <person name="Peter M."/>
            <person name="Pfister S."/>
            <person name="Riley R."/>
            <person name="Sitrit Y."/>
            <person name="Stielow J.B."/>
            <person name="Szollosi G."/>
            <person name="Zifcakova L."/>
            <person name="Stursova M."/>
            <person name="Spatafora J.W."/>
            <person name="Tedersoo L."/>
            <person name="Vaario L.M."/>
            <person name="Yamada A."/>
            <person name="Yan M."/>
            <person name="Wang P."/>
            <person name="Xu J."/>
            <person name="Bruns T."/>
            <person name="Baldrian P."/>
            <person name="Vilgalys R."/>
            <person name="Dunand C."/>
            <person name="Henrissat B."/>
            <person name="Grigoriev I.V."/>
            <person name="Hibbett D."/>
            <person name="Nagy L.G."/>
            <person name="Martin F.M."/>
        </authorList>
    </citation>
    <scope>NUCLEOTIDE SEQUENCE</scope>
    <source>
        <strain evidence="4">Prilba</strain>
    </source>
</reference>
<feature type="compositionally biased region" description="Polar residues" evidence="1">
    <location>
        <begin position="651"/>
        <end position="666"/>
    </location>
</feature>
<feature type="region of interest" description="Disordered" evidence="1">
    <location>
        <begin position="1"/>
        <end position="38"/>
    </location>
</feature>
<reference evidence="4" key="1">
    <citation type="submission" date="2019-10" db="EMBL/GenBank/DDBJ databases">
        <authorList>
            <consortium name="DOE Joint Genome Institute"/>
            <person name="Kuo A."/>
            <person name="Miyauchi S."/>
            <person name="Kiss E."/>
            <person name="Drula E."/>
            <person name="Kohler A."/>
            <person name="Sanchez-Garcia M."/>
            <person name="Andreopoulos B."/>
            <person name="Barry K.W."/>
            <person name="Bonito G."/>
            <person name="Buee M."/>
            <person name="Carver A."/>
            <person name="Chen C."/>
            <person name="Cichocki N."/>
            <person name="Clum A."/>
            <person name="Culley D."/>
            <person name="Crous P.W."/>
            <person name="Fauchery L."/>
            <person name="Girlanda M."/>
            <person name="Hayes R."/>
            <person name="Keri Z."/>
            <person name="LaButti K."/>
            <person name="Lipzen A."/>
            <person name="Lombard V."/>
            <person name="Magnuson J."/>
            <person name="Maillard F."/>
            <person name="Morin E."/>
            <person name="Murat C."/>
            <person name="Nolan M."/>
            <person name="Ohm R."/>
            <person name="Pangilinan J."/>
            <person name="Pereira M."/>
            <person name="Perotto S."/>
            <person name="Peter M."/>
            <person name="Riley R."/>
            <person name="Sitrit Y."/>
            <person name="Stielow B."/>
            <person name="Szollosi G."/>
            <person name="Zifcakova L."/>
            <person name="Stursova M."/>
            <person name="Spatafora J.W."/>
            <person name="Tedersoo L."/>
            <person name="Vaario L.-M."/>
            <person name="Yamada A."/>
            <person name="Yan M."/>
            <person name="Wang P."/>
            <person name="Xu J."/>
            <person name="Bruns T."/>
            <person name="Baldrian P."/>
            <person name="Vilgalys R."/>
            <person name="Henrissat B."/>
            <person name="Grigoriev I.V."/>
            <person name="Hibbett D."/>
            <person name="Nagy L.G."/>
            <person name="Martin F.M."/>
        </authorList>
    </citation>
    <scope>NUCLEOTIDE SEQUENCE</scope>
    <source>
        <strain evidence="4">Prilba</strain>
    </source>
</reference>
<keyword evidence="2" id="KW-0812">Transmembrane</keyword>
<keyword evidence="5" id="KW-1185">Reference proteome</keyword>
<accession>A0A9P5MMM3</accession>
<feature type="region of interest" description="Disordered" evidence="1">
    <location>
        <begin position="644"/>
        <end position="692"/>
    </location>
</feature>
<organism evidence="4 5">
    <name type="scientific">Russula ochroleuca</name>
    <dbReference type="NCBI Taxonomy" id="152965"/>
    <lineage>
        <taxon>Eukaryota</taxon>
        <taxon>Fungi</taxon>
        <taxon>Dikarya</taxon>
        <taxon>Basidiomycota</taxon>
        <taxon>Agaricomycotina</taxon>
        <taxon>Agaricomycetes</taxon>
        <taxon>Russulales</taxon>
        <taxon>Russulaceae</taxon>
        <taxon>Russula</taxon>
    </lineage>
</organism>
<dbReference type="InterPro" id="IPR045338">
    <property type="entry name" value="DUF6535"/>
</dbReference>
<evidence type="ECO:0000313" key="5">
    <source>
        <dbReference type="Proteomes" id="UP000759537"/>
    </source>
</evidence>
<dbReference type="EMBL" id="WHVB01000057">
    <property type="protein sequence ID" value="KAF8464336.1"/>
    <property type="molecule type" value="Genomic_DNA"/>
</dbReference>
<feature type="transmembrane region" description="Helical" evidence="2">
    <location>
        <begin position="136"/>
        <end position="158"/>
    </location>
</feature>
<evidence type="ECO:0000313" key="4">
    <source>
        <dbReference type="EMBL" id="KAF8464336.1"/>
    </source>
</evidence>
<feature type="domain" description="DUF6535" evidence="3">
    <location>
        <begin position="47"/>
        <end position="226"/>
    </location>
</feature>
<keyword evidence="2" id="KW-1133">Transmembrane helix</keyword>
<evidence type="ECO:0000256" key="2">
    <source>
        <dbReference type="SAM" id="Phobius"/>
    </source>
</evidence>
<dbReference type="OrthoDB" id="3219854at2759"/>
<dbReference type="Pfam" id="PF20153">
    <property type="entry name" value="DUF6535"/>
    <property type="match status" value="1"/>
</dbReference>
<dbReference type="AlphaFoldDB" id="A0A9P5MMM3"/>
<sequence>MSQPADQQEDLEGGNIRDERPDPQSTPNHPLKGESNFGDSSGSFFSIYSKAADDEDNKMVEHWQKDADGILIFTGLFSASVAALLSVTVQDLRPNSQDTSAFYLGNIYGVLADPNGTRTTIPSPVAKPPPFSPPRYAIWVNSLWFLSFVISLTCALLATSQHQWSRRYIRVTQLARCSPEKRARMRAFFAEGVDKMHIPWAVEALPTLLHLSVFLFFGGLVIFLFNINHDVFSSITVMPIIRYDSPYYGPLTRSAWFLYASMNYIFVKGFFKLRSGVAFDSRRHLWILMNYRRRMFGGVEKAAEETVSAQSSEIDIRIFDWTIGVLGDDDSLEKFFEAIPGFFNSKLVGNLEREFPEDIFWRFWSTLDKFMKRTLSSNSVTESVRSRRVIICRDIMNSIPCPFGYGTLSKLVDQAPVSIGSLQVMARWLKRKDEVADHARVRVANNLTSLQERDGDWIAFASGVSGLAEHNLRDNITYVGDNLLLATLIDVSRRAFYSNRLKPVKALSQFNVCHTLPGLQHDFCTLWNEIVQESRIRDHHAIAFGVLRRIRHHYIALHQGTDAAPTAFSASTGDYDYVLYNLSSYPLCDIASHRPDSTAHVPVPNSRVVPLLTQHGNSPDGSPHHSISGGRTVSRQVNEASAIEGPPLLSDPTTPSGIKDNSQAPAATSPALPVHTTPRPTDVSPPGAVSNALKDIPATTLCRPLKQDTAAQCAAPDISEIPSTVDPTPRSIPTISPTISSPSSPILLPVLSSGMTARPPSFALIEPDHVPHTHLVSHPLLKLQPALTIPMT</sequence>
<evidence type="ECO:0000259" key="3">
    <source>
        <dbReference type="Pfam" id="PF20153"/>
    </source>
</evidence>
<evidence type="ECO:0000256" key="1">
    <source>
        <dbReference type="SAM" id="MobiDB-lite"/>
    </source>
</evidence>
<dbReference type="Proteomes" id="UP000759537">
    <property type="component" value="Unassembled WGS sequence"/>
</dbReference>
<comment type="caution">
    <text evidence="4">The sequence shown here is derived from an EMBL/GenBank/DDBJ whole genome shotgun (WGS) entry which is preliminary data.</text>
</comment>
<feature type="transmembrane region" description="Helical" evidence="2">
    <location>
        <begin position="69"/>
        <end position="89"/>
    </location>
</feature>
<gene>
    <name evidence="4" type="ORF">DFH94DRAFT_699247</name>
</gene>
<feature type="region of interest" description="Disordered" evidence="1">
    <location>
        <begin position="610"/>
        <end position="632"/>
    </location>
</feature>
<keyword evidence="2" id="KW-0472">Membrane</keyword>
<protein>
    <recommendedName>
        <fullName evidence="3">DUF6535 domain-containing protein</fullName>
    </recommendedName>
</protein>
<feature type="transmembrane region" description="Helical" evidence="2">
    <location>
        <begin position="205"/>
        <end position="227"/>
    </location>
</feature>
<proteinExistence type="predicted"/>
<name>A0A9P5MMM3_9AGAM</name>